<dbReference type="EMBL" id="KT239446">
    <property type="protein sequence ID" value="AKY02014.1"/>
    <property type="molecule type" value="Genomic_DNA"/>
</dbReference>
<sequence>MLFSFFSPIDYSAKTVKGAKAKAIPTADIFRNYRKYFDTVAENYLLQTYYISGAPRPEELAYILYGNSQLYWILLMCNNVYDPFRDWIKTQDACYQFAQQKYADVGGDQILYHVDANGNRYYNLEQYPENSGIWYDKGDFNHQYPQYTGALAGVDIYEDSIIENEKLRQINIINPSDIEAFLSDIIREMEKAPDSEYESGRYKSQTTIGEVL</sequence>
<reference evidence="1 2" key="1">
    <citation type="submission" date="2015-07" db="EMBL/GenBank/DDBJ databases">
        <title>Isolation and characterization of JD18-a novel lytic bacteriophage for Klebsiella pneumoniae.</title>
        <authorList>
            <person name="Fan J."/>
            <person name="Zhang X."/>
            <person name="Guo X."/>
            <person name="He P."/>
            <person name="Zhang Y."/>
        </authorList>
    </citation>
    <scope>NUCLEOTIDE SEQUENCE [LARGE SCALE GENOMIC DNA]</scope>
</reference>
<evidence type="ECO:0008006" key="3">
    <source>
        <dbReference type="Google" id="ProtNLM"/>
    </source>
</evidence>
<keyword evidence="2" id="KW-1185">Reference proteome</keyword>
<proteinExistence type="predicted"/>
<gene>
    <name evidence="1" type="ORF">JD18_143</name>
</gene>
<evidence type="ECO:0000313" key="1">
    <source>
        <dbReference type="EMBL" id="AKY02014.1"/>
    </source>
</evidence>
<dbReference type="Proteomes" id="UP000204179">
    <property type="component" value="Segment"/>
</dbReference>
<name>A0A0K1Y4V8_9CAUD</name>
<accession>A0A0K1Y4V8</accession>
<evidence type="ECO:0000313" key="2">
    <source>
        <dbReference type="Proteomes" id="UP000204179"/>
    </source>
</evidence>
<dbReference type="GeneID" id="26518558"/>
<protein>
    <recommendedName>
        <fullName evidence="3">Baseplate wedge subunit</fullName>
    </recommendedName>
</protein>
<dbReference type="InterPro" id="IPR022607">
    <property type="entry name" value="Phage_T4_Gp53_baseplate_wedge"/>
</dbReference>
<dbReference type="Pfam" id="PF11246">
    <property type="entry name" value="Phage_gp53"/>
    <property type="match status" value="1"/>
</dbReference>
<dbReference type="RefSeq" id="YP_009190724.1">
    <property type="nucleotide sequence ID" value="NC_028686.1"/>
</dbReference>
<organism evidence="1 2">
    <name type="scientific">Klebsiella phage JD18</name>
    <dbReference type="NCBI Taxonomy" id="1698360"/>
    <lineage>
        <taxon>Viruses</taxon>
        <taxon>Duplodnaviria</taxon>
        <taxon>Heunggongvirae</taxon>
        <taxon>Uroviricota</taxon>
        <taxon>Caudoviricetes</taxon>
        <taxon>Pantevenvirales</taxon>
        <taxon>Straboviridae</taxon>
        <taxon>Tevenvirinae</taxon>
        <taxon>Jiaodavirus</taxon>
        <taxon>Jiaodavirus jd18</taxon>
    </lineage>
</organism>
<dbReference type="KEGG" id="vg:26518558"/>